<gene>
    <name evidence="2" type="ORF">PLEPLA_LOCUS38263</name>
</gene>
<evidence type="ECO:0000313" key="3">
    <source>
        <dbReference type="Proteomes" id="UP001153269"/>
    </source>
</evidence>
<organism evidence="2 3">
    <name type="scientific">Pleuronectes platessa</name>
    <name type="common">European plaice</name>
    <dbReference type="NCBI Taxonomy" id="8262"/>
    <lineage>
        <taxon>Eukaryota</taxon>
        <taxon>Metazoa</taxon>
        <taxon>Chordata</taxon>
        <taxon>Craniata</taxon>
        <taxon>Vertebrata</taxon>
        <taxon>Euteleostomi</taxon>
        <taxon>Actinopterygii</taxon>
        <taxon>Neopterygii</taxon>
        <taxon>Teleostei</taxon>
        <taxon>Neoteleostei</taxon>
        <taxon>Acanthomorphata</taxon>
        <taxon>Carangaria</taxon>
        <taxon>Pleuronectiformes</taxon>
        <taxon>Pleuronectoidei</taxon>
        <taxon>Pleuronectidae</taxon>
        <taxon>Pleuronectes</taxon>
    </lineage>
</organism>
<dbReference type="AlphaFoldDB" id="A0A9N7Z563"/>
<reference evidence="2" key="1">
    <citation type="submission" date="2020-03" db="EMBL/GenBank/DDBJ databases">
        <authorList>
            <person name="Weist P."/>
        </authorList>
    </citation>
    <scope>NUCLEOTIDE SEQUENCE</scope>
</reference>
<evidence type="ECO:0000313" key="2">
    <source>
        <dbReference type="EMBL" id="CAB1450571.1"/>
    </source>
</evidence>
<dbReference type="EMBL" id="CADEAL010004058">
    <property type="protein sequence ID" value="CAB1450571.1"/>
    <property type="molecule type" value="Genomic_DNA"/>
</dbReference>
<feature type="compositionally biased region" description="Pro residues" evidence="1">
    <location>
        <begin position="29"/>
        <end position="40"/>
    </location>
</feature>
<comment type="caution">
    <text evidence="2">The sequence shown here is derived from an EMBL/GenBank/DDBJ whole genome shotgun (WGS) entry which is preliminary data.</text>
</comment>
<dbReference type="Proteomes" id="UP001153269">
    <property type="component" value="Unassembled WGS sequence"/>
</dbReference>
<feature type="region of interest" description="Disordered" evidence="1">
    <location>
        <begin position="28"/>
        <end position="78"/>
    </location>
</feature>
<accession>A0A9N7Z563</accession>
<evidence type="ECO:0000256" key="1">
    <source>
        <dbReference type="SAM" id="MobiDB-lite"/>
    </source>
</evidence>
<sequence length="228" mass="24579">MKSSSFLLHPTWLLHYLTHILYRSFQGHAPPPSSTPPPLPKTTTSSHKPMLPVQCGRLPLPPSPHLGHPSRKKASQRNVSYISKKKPGGSVATVGDVESRGGSFSGPHQTQSGAVVALRDVPTPTGDVCVCVRGAAACVRPQPTTPAVRITAGTREDLKKGTQPGLRPLASLHEGPRHRPSGGPQRPRCLIETASFGTKAVFIQDMVKRYTPARSPHLHLTISWLLPH</sequence>
<keyword evidence="3" id="KW-1185">Reference proteome</keyword>
<feature type="region of interest" description="Disordered" evidence="1">
    <location>
        <begin position="153"/>
        <end position="188"/>
    </location>
</feature>
<protein>
    <submittedName>
        <fullName evidence="2">Uncharacterized protein</fullName>
    </submittedName>
</protein>
<name>A0A9N7Z563_PLEPL</name>
<proteinExistence type="predicted"/>